<sequence>MSATKVTFVLPGIARTATGGAKMVFIYANHLVEKGFDVAVCFDCQNMLKQFPLPSFVRRMGARALVRRRPNWFVLDSRVEKLCVFGIDDTTMPDSDHVVATWVGSARPVAALSSDKGIKHYFIQGYETWGTPSEEVEETYRLGMSNIVVSDWLADLVERTTGIEPVKVKNPIDEGVFYPSGEERHDHEVALLYHPGEHKGFLDAFSALEIARRQVPDLVANVFGGPKRPEVLPEWCLYTRNASQEQLRHIYSRSSVFLCATINEGFALTCPEAMFCGCALVSTDFQGVHEYADKDCALLSPVHDPEALAANLVRLLVDSAEARRIADLGGARARKECSMRRAFASIEQEFTIR</sequence>
<dbReference type="Pfam" id="PF13692">
    <property type="entry name" value="Glyco_trans_1_4"/>
    <property type="match status" value="1"/>
</dbReference>
<dbReference type="Gene3D" id="3.40.50.11090">
    <property type="match status" value="1"/>
</dbReference>
<dbReference type="EC" id="2.4.-.-" evidence="2"/>
<dbReference type="eggNOG" id="COG0438">
    <property type="taxonomic scope" value="Bacteria"/>
</dbReference>
<dbReference type="SUPFAM" id="SSF53756">
    <property type="entry name" value="UDP-Glycosyltransferase/glycogen phosphorylase"/>
    <property type="match status" value="1"/>
</dbReference>
<dbReference type="OrthoDB" id="9801609at2"/>
<dbReference type="CDD" id="cd03801">
    <property type="entry name" value="GT4_PimA-like"/>
    <property type="match status" value="1"/>
</dbReference>
<accession>B6GCD8</accession>
<dbReference type="Proteomes" id="UP000003560">
    <property type="component" value="Unassembled WGS sequence"/>
</dbReference>
<dbReference type="PANTHER" id="PTHR46401">
    <property type="entry name" value="GLYCOSYLTRANSFERASE WBBK-RELATED"/>
    <property type="match status" value="1"/>
</dbReference>
<dbReference type="PANTHER" id="PTHR46401:SF2">
    <property type="entry name" value="GLYCOSYLTRANSFERASE WBBK-RELATED"/>
    <property type="match status" value="1"/>
</dbReference>
<reference evidence="2 3" key="2">
    <citation type="submission" date="2008-10" db="EMBL/GenBank/DDBJ databases">
        <authorList>
            <person name="Fulton L."/>
            <person name="Clifton S."/>
            <person name="Fulton B."/>
            <person name="Xu J."/>
            <person name="Minx P."/>
            <person name="Pepin K.H."/>
            <person name="Johnson M."/>
            <person name="Thiruvilangam P."/>
            <person name="Bhonagiri V."/>
            <person name="Nash W.E."/>
            <person name="Mardis E.R."/>
            <person name="Wilson R.K."/>
        </authorList>
    </citation>
    <scope>NUCLEOTIDE SEQUENCE [LARGE SCALE GENOMIC DNA]</scope>
    <source>
        <strain evidence="2 3">DSM 13279</strain>
    </source>
</reference>
<dbReference type="HOGENOM" id="CLU_009583_43_0_11"/>
<protein>
    <submittedName>
        <fullName evidence="2">Glycosyltransferase, group 1 family protein</fullName>
        <ecNumber evidence="2">2.4.-.-</ecNumber>
    </submittedName>
</protein>
<name>B6GCD8_9ACTN</name>
<organism evidence="2 3">
    <name type="scientific">Collinsella stercoris DSM 13279</name>
    <dbReference type="NCBI Taxonomy" id="445975"/>
    <lineage>
        <taxon>Bacteria</taxon>
        <taxon>Bacillati</taxon>
        <taxon>Actinomycetota</taxon>
        <taxon>Coriobacteriia</taxon>
        <taxon>Coriobacteriales</taxon>
        <taxon>Coriobacteriaceae</taxon>
        <taxon>Collinsella</taxon>
    </lineage>
</organism>
<dbReference type="AlphaFoldDB" id="B6GCD8"/>
<gene>
    <name evidence="2" type="ORF">COLSTE_01761</name>
</gene>
<evidence type="ECO:0000313" key="2">
    <source>
        <dbReference type="EMBL" id="EEA90057.1"/>
    </source>
</evidence>
<comment type="caution">
    <text evidence="2">The sequence shown here is derived from an EMBL/GenBank/DDBJ whole genome shotgun (WGS) entry which is preliminary data.</text>
</comment>
<evidence type="ECO:0000313" key="3">
    <source>
        <dbReference type="Proteomes" id="UP000003560"/>
    </source>
</evidence>
<reference evidence="2 3" key="1">
    <citation type="submission" date="2008-10" db="EMBL/GenBank/DDBJ databases">
        <title>Draft genome sequence of Collinsella stercoris (DSM 13279).</title>
        <authorList>
            <person name="Sudarsanam P."/>
            <person name="Ley R."/>
            <person name="Guruge J."/>
            <person name="Turnbaugh P.J."/>
            <person name="Mahowald M."/>
            <person name="Liep D."/>
            <person name="Gordon J."/>
        </authorList>
    </citation>
    <scope>NUCLEOTIDE SEQUENCE [LARGE SCALE GENOMIC DNA]</scope>
    <source>
        <strain evidence="2 3">DSM 13279</strain>
    </source>
</reference>
<dbReference type="GO" id="GO:0016757">
    <property type="term" value="F:glycosyltransferase activity"/>
    <property type="evidence" value="ECO:0007669"/>
    <property type="project" value="UniProtKB-KW"/>
</dbReference>
<dbReference type="EMBL" id="ABXJ01000102">
    <property type="protein sequence ID" value="EEA90057.1"/>
    <property type="molecule type" value="Genomic_DNA"/>
</dbReference>
<keyword evidence="1 2" id="KW-0808">Transferase</keyword>
<keyword evidence="2" id="KW-0328">Glycosyltransferase</keyword>
<proteinExistence type="predicted"/>
<dbReference type="GO" id="GO:0009103">
    <property type="term" value="P:lipopolysaccharide biosynthetic process"/>
    <property type="evidence" value="ECO:0007669"/>
    <property type="project" value="TreeGrafter"/>
</dbReference>
<keyword evidence="3" id="KW-1185">Reference proteome</keyword>
<dbReference type="STRING" id="445975.COLSTE_01761"/>
<dbReference type="Gene3D" id="3.40.50.2000">
    <property type="entry name" value="Glycogen Phosphorylase B"/>
    <property type="match status" value="1"/>
</dbReference>
<evidence type="ECO:0000256" key="1">
    <source>
        <dbReference type="ARBA" id="ARBA00022679"/>
    </source>
</evidence>